<organism evidence="3 4">
    <name type="scientific">Candidatus Uhrbacteria bacterium CG_4_9_14_3_um_filter_41_35</name>
    <dbReference type="NCBI Taxonomy" id="1975034"/>
    <lineage>
        <taxon>Bacteria</taxon>
        <taxon>Candidatus Uhriibacteriota</taxon>
    </lineage>
</organism>
<proteinExistence type="inferred from homology"/>
<dbReference type="PROSITE" id="PS50042">
    <property type="entry name" value="CNMP_BINDING_3"/>
    <property type="match status" value="1"/>
</dbReference>
<dbReference type="Gene3D" id="3.40.50.300">
    <property type="entry name" value="P-loop containing nucleotide triphosphate hydrolases"/>
    <property type="match status" value="1"/>
</dbReference>
<dbReference type="InterPro" id="IPR000595">
    <property type="entry name" value="cNMP-bd_dom"/>
</dbReference>
<dbReference type="Pfam" id="PF00437">
    <property type="entry name" value="T2SSE"/>
    <property type="match status" value="1"/>
</dbReference>
<evidence type="ECO:0000259" key="2">
    <source>
        <dbReference type="PROSITE" id="PS50042"/>
    </source>
</evidence>
<comment type="caution">
    <text evidence="3">The sequence shown here is derived from an EMBL/GenBank/DDBJ whole genome shotgun (WGS) entry which is preliminary data.</text>
</comment>
<dbReference type="InterPro" id="IPR001482">
    <property type="entry name" value="T2SS/T4SS_dom"/>
</dbReference>
<sequence>MEEFKKILLLALKKGASDIHLVVGSAPYFRIEGELTVIDKPIFTQVEAKNILGKILNAEQKSRLVKTGDVDTGLEVSKTFLRINAHKQSGGFGLSIRIFANEPPTPEEIELDQQILDIVGELSGLVILSGPAGTGKSTTLATMIQHINETDKQHIITLEDPIEYRFQKGNSLIEQRELGTDFQTFASGLRHVLRQDPNVIVIGEMRDPETIELALTAAETGHLVLSTLHSPNATEVVERIVGVFEGAKQQQILIQLSAALKMVVSQHLVMKKDGTRMAAREILTSTSAVRNAIRNNKLSTIRSAIETGRKFGMISMKQVLEQLQADGIIE</sequence>
<protein>
    <submittedName>
        <fullName evidence="3">Type IV pili twitching motility protein PilT</fullName>
    </submittedName>
</protein>
<comment type="similarity">
    <text evidence="1">Belongs to the GSP E family.</text>
</comment>
<gene>
    <name evidence="3" type="ORF">CO173_02560</name>
</gene>
<evidence type="ECO:0000256" key="1">
    <source>
        <dbReference type="ARBA" id="ARBA00006611"/>
    </source>
</evidence>
<accession>A0A2M7XFW6</accession>
<dbReference type="Gene3D" id="3.30.450.90">
    <property type="match status" value="1"/>
</dbReference>
<dbReference type="InterPro" id="IPR003593">
    <property type="entry name" value="AAA+_ATPase"/>
</dbReference>
<dbReference type="PANTHER" id="PTHR30486">
    <property type="entry name" value="TWITCHING MOTILITY PROTEIN PILT"/>
    <property type="match status" value="1"/>
</dbReference>
<dbReference type="AlphaFoldDB" id="A0A2M7XFW6"/>
<dbReference type="InterPro" id="IPR050921">
    <property type="entry name" value="T4SS_GSP_E_ATPase"/>
</dbReference>
<dbReference type="GO" id="GO:0005524">
    <property type="term" value="F:ATP binding"/>
    <property type="evidence" value="ECO:0007669"/>
    <property type="project" value="InterPro"/>
</dbReference>
<dbReference type="GO" id="GO:0016887">
    <property type="term" value="F:ATP hydrolysis activity"/>
    <property type="evidence" value="ECO:0007669"/>
    <property type="project" value="InterPro"/>
</dbReference>
<dbReference type="SUPFAM" id="SSF52540">
    <property type="entry name" value="P-loop containing nucleoside triphosphate hydrolases"/>
    <property type="match status" value="1"/>
</dbReference>
<dbReference type="NCBIfam" id="TIGR01420">
    <property type="entry name" value="pilT_fam"/>
    <property type="match status" value="1"/>
</dbReference>
<reference evidence="4" key="1">
    <citation type="submission" date="2017-09" db="EMBL/GenBank/DDBJ databases">
        <title>Depth-based differentiation of microbial function through sediment-hosted aquifers and enrichment of novel symbionts in the deep terrestrial subsurface.</title>
        <authorList>
            <person name="Probst A.J."/>
            <person name="Ladd B."/>
            <person name="Jarett J.K."/>
            <person name="Geller-Mcgrath D.E."/>
            <person name="Sieber C.M.K."/>
            <person name="Emerson J.B."/>
            <person name="Anantharaman K."/>
            <person name="Thomas B.C."/>
            <person name="Malmstrom R."/>
            <person name="Stieglmeier M."/>
            <person name="Klingl A."/>
            <person name="Woyke T."/>
            <person name="Ryan C.M."/>
            <person name="Banfield J.F."/>
        </authorList>
    </citation>
    <scope>NUCLEOTIDE SEQUENCE [LARGE SCALE GENOMIC DNA]</scope>
</reference>
<dbReference type="InterPro" id="IPR006321">
    <property type="entry name" value="PilT/PilU"/>
</dbReference>
<name>A0A2M7XFW6_9BACT</name>
<dbReference type="InterPro" id="IPR027417">
    <property type="entry name" value="P-loop_NTPase"/>
</dbReference>
<evidence type="ECO:0000313" key="3">
    <source>
        <dbReference type="EMBL" id="PJA46626.1"/>
    </source>
</evidence>
<evidence type="ECO:0000313" key="4">
    <source>
        <dbReference type="Proteomes" id="UP000231263"/>
    </source>
</evidence>
<dbReference type="SMART" id="SM00382">
    <property type="entry name" value="AAA"/>
    <property type="match status" value="1"/>
</dbReference>
<dbReference type="Proteomes" id="UP000231263">
    <property type="component" value="Unassembled WGS sequence"/>
</dbReference>
<dbReference type="PANTHER" id="PTHR30486:SF6">
    <property type="entry name" value="TYPE IV PILUS RETRACTATION ATPASE PILT"/>
    <property type="match status" value="1"/>
</dbReference>
<dbReference type="CDD" id="cd01131">
    <property type="entry name" value="PilT"/>
    <property type="match status" value="1"/>
</dbReference>
<dbReference type="EMBL" id="PFWT01000009">
    <property type="protein sequence ID" value="PJA46626.1"/>
    <property type="molecule type" value="Genomic_DNA"/>
</dbReference>
<feature type="domain" description="Cyclic nucleotide-binding" evidence="2">
    <location>
        <begin position="143"/>
        <end position="237"/>
    </location>
</feature>